<dbReference type="CDD" id="cd00096">
    <property type="entry name" value="Ig"/>
    <property type="match status" value="1"/>
</dbReference>
<organism evidence="14 15">
    <name type="scientific">Aquila chrysaetos chrysaetos</name>
    <dbReference type="NCBI Taxonomy" id="223781"/>
    <lineage>
        <taxon>Eukaryota</taxon>
        <taxon>Metazoa</taxon>
        <taxon>Chordata</taxon>
        <taxon>Craniata</taxon>
        <taxon>Vertebrata</taxon>
        <taxon>Euteleostomi</taxon>
        <taxon>Archelosauria</taxon>
        <taxon>Archosauria</taxon>
        <taxon>Dinosauria</taxon>
        <taxon>Saurischia</taxon>
        <taxon>Theropoda</taxon>
        <taxon>Coelurosauria</taxon>
        <taxon>Aves</taxon>
        <taxon>Neognathae</taxon>
        <taxon>Neoaves</taxon>
        <taxon>Telluraves</taxon>
        <taxon>Accipitrimorphae</taxon>
        <taxon>Accipitriformes</taxon>
        <taxon>Accipitridae</taxon>
        <taxon>Accipitrinae</taxon>
        <taxon>Aquila</taxon>
    </lineage>
</organism>
<proteinExistence type="predicted"/>
<keyword evidence="4" id="KW-0677">Repeat</keyword>
<evidence type="ECO:0000256" key="4">
    <source>
        <dbReference type="ARBA" id="ARBA00022737"/>
    </source>
</evidence>
<dbReference type="InterPro" id="IPR013783">
    <property type="entry name" value="Ig-like_fold"/>
</dbReference>
<dbReference type="RefSeq" id="XP_029888762.1">
    <property type="nucleotide sequence ID" value="XM_030032902.2"/>
</dbReference>
<dbReference type="SMART" id="SM00408">
    <property type="entry name" value="IGc2"/>
    <property type="match status" value="1"/>
</dbReference>
<evidence type="ECO:0000256" key="5">
    <source>
        <dbReference type="ARBA" id="ARBA00022889"/>
    </source>
</evidence>
<dbReference type="PANTHER" id="PTHR14162">
    <property type="entry name" value="MUCOSAL ADDRESSIN CELL ADHESION MOLECULE-1"/>
    <property type="match status" value="1"/>
</dbReference>
<dbReference type="InParanoid" id="A0A663DX50"/>
<keyword evidence="5" id="KW-0130">Cell adhesion</keyword>
<dbReference type="InterPro" id="IPR036179">
    <property type="entry name" value="Ig-like_dom_sf"/>
</dbReference>
<evidence type="ECO:0000313" key="14">
    <source>
        <dbReference type="Ensembl" id="ENSACCP00020004334.1"/>
    </source>
</evidence>
<keyword evidence="2 12" id="KW-0812">Transmembrane</keyword>
<keyword evidence="9" id="KW-0325">Glycoprotein</keyword>
<feature type="domain" description="Ig-like" evidence="13">
    <location>
        <begin position="125"/>
        <end position="223"/>
    </location>
</feature>
<keyword evidence="3" id="KW-0732">Signal</keyword>
<dbReference type="Proteomes" id="UP000472275">
    <property type="component" value="Chromosome 12"/>
</dbReference>
<keyword evidence="10" id="KW-0393">Immunoglobulin domain</keyword>
<dbReference type="GO" id="GO:0016020">
    <property type="term" value="C:membrane"/>
    <property type="evidence" value="ECO:0007669"/>
    <property type="project" value="UniProtKB-SubCell"/>
</dbReference>
<keyword evidence="8" id="KW-1015">Disulfide bond</keyword>
<dbReference type="SUPFAM" id="SSF48726">
    <property type="entry name" value="Immunoglobulin"/>
    <property type="match status" value="3"/>
</dbReference>
<evidence type="ECO:0000256" key="8">
    <source>
        <dbReference type="ARBA" id="ARBA00023157"/>
    </source>
</evidence>
<evidence type="ECO:0000256" key="11">
    <source>
        <dbReference type="SAM" id="MobiDB-lite"/>
    </source>
</evidence>
<evidence type="ECO:0000256" key="1">
    <source>
        <dbReference type="ARBA" id="ARBA00004479"/>
    </source>
</evidence>
<dbReference type="CTD" id="8174"/>
<dbReference type="InterPro" id="IPR007110">
    <property type="entry name" value="Ig-like_dom"/>
</dbReference>
<evidence type="ECO:0000313" key="15">
    <source>
        <dbReference type="Proteomes" id="UP000472275"/>
    </source>
</evidence>
<dbReference type="InterPro" id="IPR015169">
    <property type="entry name" value="Adhes-Ig-like"/>
</dbReference>
<evidence type="ECO:0000256" key="2">
    <source>
        <dbReference type="ARBA" id="ARBA00022692"/>
    </source>
</evidence>
<dbReference type="InterPro" id="IPR037413">
    <property type="entry name" value="MADCAM1"/>
</dbReference>
<dbReference type="GO" id="GO:0050901">
    <property type="term" value="P:leukocyte tethering or rolling"/>
    <property type="evidence" value="ECO:0007669"/>
    <property type="project" value="TreeGrafter"/>
</dbReference>
<dbReference type="GeneTree" id="ENSGT00510000049549"/>
<reference evidence="14" key="2">
    <citation type="submission" date="2025-09" db="UniProtKB">
        <authorList>
            <consortium name="Ensembl"/>
        </authorList>
    </citation>
    <scope>IDENTIFICATION</scope>
</reference>
<dbReference type="InterPro" id="IPR003987">
    <property type="entry name" value="ICAM_VCAM_N"/>
</dbReference>
<reference evidence="14" key="1">
    <citation type="submission" date="2025-08" db="UniProtKB">
        <authorList>
            <consortium name="Ensembl"/>
        </authorList>
    </citation>
    <scope>IDENTIFICATION</scope>
</reference>
<dbReference type="GeneID" id="115349116"/>
<dbReference type="InterPro" id="IPR003598">
    <property type="entry name" value="Ig_sub2"/>
</dbReference>
<keyword evidence="15" id="KW-1185">Reference proteome</keyword>
<dbReference type="PRINTS" id="PR01472">
    <property type="entry name" value="ICAMVCAM1"/>
</dbReference>
<keyword evidence="6 12" id="KW-1133">Transmembrane helix</keyword>
<dbReference type="GO" id="GO:0098640">
    <property type="term" value="F:integrin binding involved in cell-matrix adhesion"/>
    <property type="evidence" value="ECO:0007669"/>
    <property type="project" value="InterPro"/>
</dbReference>
<evidence type="ECO:0000256" key="3">
    <source>
        <dbReference type="ARBA" id="ARBA00022729"/>
    </source>
</evidence>
<evidence type="ECO:0000256" key="12">
    <source>
        <dbReference type="SAM" id="Phobius"/>
    </source>
</evidence>
<feature type="transmembrane region" description="Helical" evidence="12">
    <location>
        <begin position="461"/>
        <end position="479"/>
    </location>
</feature>
<dbReference type="PROSITE" id="PS50835">
    <property type="entry name" value="IG_LIKE"/>
    <property type="match status" value="2"/>
</dbReference>
<dbReference type="Pfam" id="PF09085">
    <property type="entry name" value="Adhes-Ig_like"/>
    <property type="match status" value="1"/>
</dbReference>
<evidence type="ECO:0000259" key="13">
    <source>
        <dbReference type="PROSITE" id="PS50835"/>
    </source>
</evidence>
<evidence type="ECO:0000256" key="7">
    <source>
        <dbReference type="ARBA" id="ARBA00023136"/>
    </source>
</evidence>
<dbReference type="InterPro" id="IPR003599">
    <property type="entry name" value="Ig_sub"/>
</dbReference>
<dbReference type="PANTHER" id="PTHR14162:SF1">
    <property type="entry name" value="MUCOSAL ADDRESSIN CELL ADHESION MOLECULE 1"/>
    <property type="match status" value="1"/>
</dbReference>
<feature type="domain" description="Ig-like" evidence="13">
    <location>
        <begin position="358"/>
        <end position="446"/>
    </location>
</feature>
<evidence type="ECO:0000256" key="9">
    <source>
        <dbReference type="ARBA" id="ARBA00023180"/>
    </source>
</evidence>
<dbReference type="GO" id="GO:0034113">
    <property type="term" value="P:heterotypic cell-cell adhesion"/>
    <property type="evidence" value="ECO:0007669"/>
    <property type="project" value="TreeGrafter"/>
</dbReference>
<dbReference type="GO" id="GO:0007229">
    <property type="term" value="P:integrin-mediated signaling pathway"/>
    <property type="evidence" value="ECO:0007669"/>
    <property type="project" value="InterPro"/>
</dbReference>
<dbReference type="OrthoDB" id="9907246at2759"/>
<feature type="compositionally biased region" description="Polar residues" evidence="11">
    <location>
        <begin position="320"/>
        <end position="332"/>
    </location>
</feature>
<gene>
    <name evidence="14" type="primary">MADCAM1</name>
</gene>
<dbReference type="GO" id="GO:2000403">
    <property type="term" value="P:positive regulation of lymphocyte migration"/>
    <property type="evidence" value="ECO:0007669"/>
    <property type="project" value="InterPro"/>
</dbReference>
<dbReference type="Ensembl" id="ENSACCT00020004512.1">
    <property type="protein sequence ID" value="ENSACCP00020004334.1"/>
    <property type="gene ID" value="ENSACCG00020002971.1"/>
</dbReference>
<dbReference type="Gene3D" id="2.60.40.10">
    <property type="entry name" value="Immunoglobulins"/>
    <property type="match status" value="3"/>
</dbReference>
<name>A0A663DX50_AQUCH</name>
<sequence length="494" mass="52289">MGEPASRLPCKELASGDCLSPSLNSTVSSFLHPGRPADKLVVTPREPVVQYGGSVQLNCSLACVGGTVQWKGLDTNLGSIASFPTHSILHVSSAVVAMAGTKICQGTCHGQYYQHAVNLKVYALPDTLQLETDPRTLEPGQPARLRCSAWQVYPLMGLVLTWYRGDQVLEQPDFDVTETDEELFDIVSTLLVAGEEVGEGMEFKCKVTLSIGQEILTRVASVAVSAGAVTEQPVAMATSTASPWAVVTMTWTPSTAGPGTTTALPPEPSVTTHDPTTALATIPWEPDAETILEPAAATEPLATEGPAPQDLVAGSPTACPATTTLPGSTTKSPPAEAQGTAVDGISWGSPSAEKGTGPSVGTVPACTLRIWSLPPNGTRGRALRIECHARCTGNATVRWLRTPVALSQYREEVVGSSSTLRLDHAEPWHQGHYQCVLLGHRSQVVSLQLTVLDESFNTGPAIAMGTAVSVLGLIVTGVMSHRLWKRFRSQYELP</sequence>
<evidence type="ECO:0000256" key="10">
    <source>
        <dbReference type="ARBA" id="ARBA00023319"/>
    </source>
</evidence>
<protein>
    <submittedName>
        <fullName evidence="14">Mucosal vascular addressin cell adhesion molecule 1</fullName>
    </submittedName>
</protein>
<keyword evidence="7 12" id="KW-0472">Membrane</keyword>
<comment type="subcellular location">
    <subcellularLocation>
        <location evidence="1">Membrane</location>
        <topology evidence="1">Single-pass type I membrane protein</topology>
    </subcellularLocation>
</comment>
<dbReference type="KEGG" id="achc:115349116"/>
<evidence type="ECO:0000256" key="6">
    <source>
        <dbReference type="ARBA" id="ARBA00022989"/>
    </source>
</evidence>
<feature type="region of interest" description="Disordered" evidence="11">
    <location>
        <begin position="314"/>
        <end position="360"/>
    </location>
</feature>
<accession>A0A663DX50</accession>
<dbReference type="AlphaFoldDB" id="A0A663DX50"/>
<dbReference type="SMART" id="SM00409">
    <property type="entry name" value="IG"/>
    <property type="match status" value="3"/>
</dbReference>